<dbReference type="AlphaFoldDB" id="A0A1I0C622"/>
<dbReference type="InterPro" id="IPR050640">
    <property type="entry name" value="Bact_2-comp_sensor_kinase"/>
</dbReference>
<keyword evidence="4" id="KW-0597">Phosphoprotein</keyword>
<dbReference type="InterPro" id="IPR003660">
    <property type="entry name" value="HAMP_dom"/>
</dbReference>
<dbReference type="SMART" id="SM00304">
    <property type="entry name" value="HAMP"/>
    <property type="match status" value="1"/>
</dbReference>
<evidence type="ECO:0000259" key="10">
    <source>
        <dbReference type="PROSITE" id="PS50885"/>
    </source>
</evidence>
<keyword evidence="5" id="KW-0808">Transferase</keyword>
<dbReference type="RefSeq" id="WP_074648749.1">
    <property type="nucleotide sequence ID" value="NZ_FOIL01000006.1"/>
</dbReference>
<evidence type="ECO:0000256" key="4">
    <source>
        <dbReference type="ARBA" id="ARBA00022553"/>
    </source>
</evidence>
<feature type="region of interest" description="Disordered" evidence="8">
    <location>
        <begin position="157"/>
        <end position="196"/>
    </location>
</feature>
<dbReference type="Pfam" id="PF02518">
    <property type="entry name" value="HATPase_c"/>
    <property type="match status" value="1"/>
</dbReference>
<organism evidence="11 12">
    <name type="scientific">[Clostridium] aminophilum</name>
    <dbReference type="NCBI Taxonomy" id="1526"/>
    <lineage>
        <taxon>Bacteria</taxon>
        <taxon>Bacillati</taxon>
        <taxon>Bacillota</taxon>
        <taxon>Clostridia</taxon>
        <taxon>Lachnospirales</taxon>
        <taxon>Lachnospiraceae</taxon>
    </lineage>
</organism>
<dbReference type="SUPFAM" id="SSF158472">
    <property type="entry name" value="HAMP domain-like"/>
    <property type="match status" value="1"/>
</dbReference>
<proteinExistence type="predicted"/>
<dbReference type="InterPro" id="IPR004358">
    <property type="entry name" value="Sig_transdc_His_kin-like_C"/>
</dbReference>
<dbReference type="Pfam" id="PF06580">
    <property type="entry name" value="His_kinase"/>
    <property type="match status" value="1"/>
</dbReference>
<dbReference type="Gene3D" id="3.30.565.10">
    <property type="entry name" value="Histidine kinase-like ATPase, C-terminal domain"/>
    <property type="match status" value="1"/>
</dbReference>
<feature type="compositionally biased region" description="Low complexity" evidence="8">
    <location>
        <begin position="157"/>
        <end position="169"/>
    </location>
</feature>
<comment type="catalytic activity">
    <reaction evidence="1">
        <text>ATP + protein L-histidine = ADP + protein N-phospho-L-histidine.</text>
        <dbReference type="EC" id="2.7.13.3"/>
    </reaction>
</comment>
<dbReference type="GO" id="GO:0000155">
    <property type="term" value="F:phosphorelay sensor kinase activity"/>
    <property type="evidence" value="ECO:0007669"/>
    <property type="project" value="InterPro"/>
</dbReference>
<keyword evidence="6 11" id="KW-0418">Kinase</keyword>
<dbReference type="EMBL" id="FOIL01000006">
    <property type="protein sequence ID" value="SET14932.1"/>
    <property type="molecule type" value="Genomic_DNA"/>
</dbReference>
<evidence type="ECO:0000256" key="6">
    <source>
        <dbReference type="ARBA" id="ARBA00022777"/>
    </source>
</evidence>
<dbReference type="PROSITE" id="PS50885">
    <property type="entry name" value="HAMP"/>
    <property type="match status" value="1"/>
</dbReference>
<dbReference type="GO" id="GO:0016020">
    <property type="term" value="C:membrane"/>
    <property type="evidence" value="ECO:0007669"/>
    <property type="project" value="UniProtKB-SubCell"/>
</dbReference>
<dbReference type="SUPFAM" id="SSF55874">
    <property type="entry name" value="ATPase domain of HSP90 chaperone/DNA topoisomerase II/histidine kinase"/>
    <property type="match status" value="1"/>
</dbReference>
<evidence type="ECO:0000256" key="7">
    <source>
        <dbReference type="ARBA" id="ARBA00023012"/>
    </source>
</evidence>
<dbReference type="Proteomes" id="UP000199820">
    <property type="component" value="Unassembled WGS sequence"/>
</dbReference>
<dbReference type="STRING" id="1526.SAMN02910262_01218"/>
<name>A0A1I0C622_9FIRM</name>
<evidence type="ECO:0000256" key="2">
    <source>
        <dbReference type="ARBA" id="ARBA00004370"/>
    </source>
</evidence>
<dbReference type="InterPro" id="IPR036890">
    <property type="entry name" value="HATPase_C_sf"/>
</dbReference>
<evidence type="ECO:0000256" key="5">
    <source>
        <dbReference type="ARBA" id="ARBA00022679"/>
    </source>
</evidence>
<evidence type="ECO:0000256" key="9">
    <source>
        <dbReference type="SAM" id="Phobius"/>
    </source>
</evidence>
<evidence type="ECO:0000256" key="3">
    <source>
        <dbReference type="ARBA" id="ARBA00012438"/>
    </source>
</evidence>
<dbReference type="CDD" id="cd06225">
    <property type="entry name" value="HAMP"/>
    <property type="match status" value="1"/>
</dbReference>
<keyword evidence="12" id="KW-1185">Reference proteome</keyword>
<gene>
    <name evidence="11" type="ORF">SAMN04487771_100635</name>
</gene>
<sequence length="632" mass="69660">MNLNKWIRSSFRHRLFAATMVSVLLPVLLCSVLVFTVSLRQSRLFLREHAESDLSDVADAVTGFSRDLSEAEDFLQKSTLVRSTLRYGAWNSNALYSVLLKKTHSLRRYADLSILDKNGTVRFTTASASPAAPETLPLDWGILRLAREHHRMTVNEASASAEDTGAAAARLSDQPNGSAAAGNSPPSLHSAENYVTGAGEDGGLEQAVLLTSYDGEELGYILIRSSIDQMAALLTGTYSAGNDVFLLDSSWRLIYSSQRPADDVLINRLRSAYLRSEADESRPYDLDPAGSYTNSYNYTVAGIAPSGFTAVLQQPKLFTTAVTRTLILISVSIALTGLLLGLFTTWKLSRHISEPILDLDRAMKQAMNGDYSVRIASNRTDEMGHLTRSFNHMLEEHALNLRRSVKRQKELNETQIRMLQAQLNPHFLYNTLDTVKWLGVSHGVPDIAALSTSLAALLRASISDSRLITLDEELDLVERYLSIQSIRFEDRFTCEIDVDERFRSCLIPKLVLQPVVENAVVHGVADMDEGYIKITAEEKFEDASRHVLVLTVSDNGTGMPPETLNVINSGGSLKPRGHLGCYNVGKIIRLYYGESYGLYAASSPGRGTVITLRLPLEISDPAGDTGPHIYPE</sequence>
<dbReference type="PANTHER" id="PTHR34220:SF7">
    <property type="entry name" value="SENSOR HISTIDINE KINASE YPDA"/>
    <property type="match status" value="1"/>
</dbReference>
<evidence type="ECO:0000313" key="12">
    <source>
        <dbReference type="Proteomes" id="UP000199820"/>
    </source>
</evidence>
<evidence type="ECO:0000256" key="1">
    <source>
        <dbReference type="ARBA" id="ARBA00000085"/>
    </source>
</evidence>
<dbReference type="InterPro" id="IPR003594">
    <property type="entry name" value="HATPase_dom"/>
</dbReference>
<dbReference type="Gene3D" id="6.10.340.10">
    <property type="match status" value="1"/>
</dbReference>
<accession>A0A1I0C622</accession>
<comment type="subcellular location">
    <subcellularLocation>
        <location evidence="2">Membrane</location>
    </subcellularLocation>
</comment>
<dbReference type="PANTHER" id="PTHR34220">
    <property type="entry name" value="SENSOR HISTIDINE KINASE YPDA"/>
    <property type="match status" value="1"/>
</dbReference>
<keyword evidence="9" id="KW-1133">Transmembrane helix</keyword>
<keyword evidence="7" id="KW-0902">Two-component regulatory system</keyword>
<dbReference type="InterPro" id="IPR010559">
    <property type="entry name" value="Sig_transdc_His_kin_internal"/>
</dbReference>
<evidence type="ECO:0000313" key="11">
    <source>
        <dbReference type="EMBL" id="SET14932.1"/>
    </source>
</evidence>
<feature type="domain" description="HAMP" evidence="10">
    <location>
        <begin position="350"/>
        <end position="402"/>
    </location>
</feature>
<feature type="transmembrane region" description="Helical" evidence="9">
    <location>
        <begin position="15"/>
        <end position="37"/>
    </location>
</feature>
<dbReference type="EC" id="2.7.13.3" evidence="3"/>
<feature type="transmembrane region" description="Helical" evidence="9">
    <location>
        <begin position="326"/>
        <end position="346"/>
    </location>
</feature>
<dbReference type="PRINTS" id="PR00344">
    <property type="entry name" value="BCTRLSENSOR"/>
</dbReference>
<keyword evidence="9" id="KW-0812">Transmembrane</keyword>
<dbReference type="Pfam" id="PF00672">
    <property type="entry name" value="HAMP"/>
    <property type="match status" value="1"/>
</dbReference>
<keyword evidence="9" id="KW-0472">Membrane</keyword>
<evidence type="ECO:0000256" key="8">
    <source>
        <dbReference type="SAM" id="MobiDB-lite"/>
    </source>
</evidence>
<reference evidence="11 12" key="1">
    <citation type="submission" date="2016-10" db="EMBL/GenBank/DDBJ databases">
        <authorList>
            <person name="de Groot N.N."/>
        </authorList>
    </citation>
    <scope>NUCLEOTIDE SEQUENCE [LARGE SCALE GENOMIC DNA]</scope>
    <source>
        <strain evidence="11 12">KH1P1</strain>
    </source>
</reference>
<protein>
    <recommendedName>
        <fullName evidence="3">histidine kinase</fullName>
        <ecNumber evidence="3">2.7.13.3</ecNumber>
    </recommendedName>
</protein>
<dbReference type="SMART" id="SM00387">
    <property type="entry name" value="HATPase_c"/>
    <property type="match status" value="1"/>
</dbReference>